<feature type="domain" description="N-acetyltransferase" evidence="2">
    <location>
        <begin position="90"/>
        <end position="278"/>
    </location>
</feature>
<sequence>MLLMVLMILSASGLITTVAFQANVINSSRTAYILHAAAYRNAFCSPLKMNAVSLNNNNYESMNFASSSTRFEKFKKDESTSSSHSLREHYRIDEAKYSQLSQVAEIITNSFHPELDNNPILRPLRVLLEMDRLQSNFPYGDKDHYYFVVSCCSEKDKDGIVVGFCDLDFRSPPTYSTNPFTMFTPSSSNHIIRQRPYLSDLAIHPGHRRRGLASSLMEEAENRAKSRGVREIYLGVAEENSAALSMYDGMGYEVLDYFNGGFRTDGLSSGVRLLRLEL</sequence>
<dbReference type="Proteomes" id="UP001516023">
    <property type="component" value="Unassembled WGS sequence"/>
</dbReference>
<evidence type="ECO:0000259" key="2">
    <source>
        <dbReference type="PROSITE" id="PS51186"/>
    </source>
</evidence>
<dbReference type="InterPro" id="IPR016181">
    <property type="entry name" value="Acyl_CoA_acyltransferase"/>
</dbReference>
<feature type="signal peptide" evidence="1">
    <location>
        <begin position="1"/>
        <end position="19"/>
    </location>
</feature>
<feature type="chain" id="PRO_5044810636" description="N-acetyltransferase domain-containing protein" evidence="1">
    <location>
        <begin position="20"/>
        <end position="278"/>
    </location>
</feature>
<evidence type="ECO:0000256" key="1">
    <source>
        <dbReference type="SAM" id="SignalP"/>
    </source>
</evidence>
<dbReference type="CDD" id="cd04301">
    <property type="entry name" value="NAT_SF"/>
    <property type="match status" value="1"/>
</dbReference>
<dbReference type="SUPFAM" id="SSF55729">
    <property type="entry name" value="Acyl-CoA N-acyltransferases (Nat)"/>
    <property type="match status" value="1"/>
</dbReference>
<comment type="caution">
    <text evidence="3">The sequence shown here is derived from an EMBL/GenBank/DDBJ whole genome shotgun (WGS) entry which is preliminary data.</text>
</comment>
<gene>
    <name evidence="3" type="ORF">HJC23_009012</name>
</gene>
<accession>A0ABD3RA68</accession>
<dbReference type="PANTHER" id="PTHR47443:SF3">
    <property type="entry name" value="GCN5-RELATED N-ACETYLTRANSFERASE 4, CHLOROPLASTIC"/>
    <property type="match status" value="1"/>
</dbReference>
<reference evidence="3 4" key="1">
    <citation type="journal article" date="2020" name="G3 (Bethesda)">
        <title>Improved Reference Genome for Cyclotella cryptica CCMP332, a Model for Cell Wall Morphogenesis, Salinity Adaptation, and Lipid Production in Diatoms (Bacillariophyta).</title>
        <authorList>
            <person name="Roberts W.R."/>
            <person name="Downey K.M."/>
            <person name="Ruck E.C."/>
            <person name="Traller J.C."/>
            <person name="Alverson A.J."/>
        </authorList>
    </citation>
    <scope>NUCLEOTIDE SEQUENCE [LARGE SCALE GENOMIC DNA]</scope>
    <source>
        <strain evidence="3 4">CCMP332</strain>
    </source>
</reference>
<evidence type="ECO:0000313" key="4">
    <source>
        <dbReference type="Proteomes" id="UP001516023"/>
    </source>
</evidence>
<keyword evidence="4" id="KW-1185">Reference proteome</keyword>
<protein>
    <recommendedName>
        <fullName evidence="2">N-acetyltransferase domain-containing protein</fullName>
    </recommendedName>
</protein>
<proteinExistence type="predicted"/>
<dbReference type="InterPro" id="IPR000182">
    <property type="entry name" value="GNAT_dom"/>
</dbReference>
<dbReference type="AlphaFoldDB" id="A0ABD3RA68"/>
<dbReference type="PROSITE" id="PS51186">
    <property type="entry name" value="GNAT"/>
    <property type="match status" value="1"/>
</dbReference>
<organism evidence="3 4">
    <name type="scientific">Cyclotella cryptica</name>
    <dbReference type="NCBI Taxonomy" id="29204"/>
    <lineage>
        <taxon>Eukaryota</taxon>
        <taxon>Sar</taxon>
        <taxon>Stramenopiles</taxon>
        <taxon>Ochrophyta</taxon>
        <taxon>Bacillariophyta</taxon>
        <taxon>Coscinodiscophyceae</taxon>
        <taxon>Thalassiosirophycidae</taxon>
        <taxon>Stephanodiscales</taxon>
        <taxon>Stephanodiscaceae</taxon>
        <taxon>Cyclotella</taxon>
    </lineage>
</organism>
<dbReference type="Gene3D" id="3.40.630.30">
    <property type="match status" value="1"/>
</dbReference>
<name>A0ABD3RA68_9STRA</name>
<evidence type="ECO:0000313" key="3">
    <source>
        <dbReference type="EMBL" id="KAL3805305.1"/>
    </source>
</evidence>
<dbReference type="Pfam" id="PF00583">
    <property type="entry name" value="Acetyltransf_1"/>
    <property type="match status" value="1"/>
</dbReference>
<dbReference type="PANTHER" id="PTHR47443">
    <property type="entry name" value="ACYL-COA N-ACYLTRANSFERASES (NAT) SUPERFAMILY PROTEIN"/>
    <property type="match status" value="1"/>
</dbReference>
<dbReference type="EMBL" id="JABMIG020000003">
    <property type="protein sequence ID" value="KAL3805305.1"/>
    <property type="molecule type" value="Genomic_DNA"/>
</dbReference>
<keyword evidence="1" id="KW-0732">Signal</keyword>